<dbReference type="RefSeq" id="WP_002730685.1">
    <property type="nucleotide sequence ID" value="NZ_CAHP01000044.1"/>
</dbReference>
<dbReference type="Proteomes" id="UP000004169">
    <property type="component" value="Unassembled WGS sequence"/>
</dbReference>
<dbReference type="EMBL" id="CAHP01000044">
    <property type="protein sequence ID" value="CCG42854.1"/>
    <property type="molecule type" value="Genomic_DNA"/>
</dbReference>
<dbReference type="Pfam" id="PF04860">
    <property type="entry name" value="Phage_portal"/>
    <property type="match status" value="1"/>
</dbReference>
<dbReference type="InterPro" id="IPR006944">
    <property type="entry name" value="Phage/GTA_portal"/>
</dbReference>
<organism evidence="2 3">
    <name type="scientific">Magnetospirillum molischianum DSM 120</name>
    <dbReference type="NCBI Taxonomy" id="1150626"/>
    <lineage>
        <taxon>Bacteria</taxon>
        <taxon>Pseudomonadati</taxon>
        <taxon>Pseudomonadota</taxon>
        <taxon>Alphaproteobacteria</taxon>
        <taxon>Rhodospirillales</taxon>
        <taxon>Rhodospirillaceae</taxon>
        <taxon>Magnetospirillum</taxon>
    </lineage>
</organism>
<evidence type="ECO:0000313" key="2">
    <source>
        <dbReference type="EMBL" id="CCG42854.1"/>
    </source>
</evidence>
<comment type="caution">
    <text evidence="2">The sequence shown here is derived from an EMBL/GenBank/DDBJ whole genome shotgun (WGS) entry which is preliminary data.</text>
</comment>
<dbReference type="OrthoDB" id="7592047at2"/>
<dbReference type="NCBIfam" id="TIGR01537">
    <property type="entry name" value="portal_HK97"/>
    <property type="match status" value="1"/>
</dbReference>
<feature type="region of interest" description="Disordered" evidence="1">
    <location>
        <begin position="374"/>
        <end position="400"/>
    </location>
</feature>
<feature type="compositionally biased region" description="Basic and acidic residues" evidence="1">
    <location>
        <begin position="374"/>
        <end position="383"/>
    </location>
</feature>
<dbReference type="AlphaFoldDB" id="H8FWW6"/>
<sequence length="400" mass="44047">MSLLDRIASRFGFERRAGGFGDLPGIALTGHPVNSRTAENLSAVLACVSAVSTAIASLPAYVYREGEAGRDIDRSHPLNRLVVRGPNPWQTWPDFVEWLVASTLLRGNGLAEIVTDPRGAVVELRPIPWDWVSVQLLPSGRLAYDVTEQMGIWGATGRLRRLLQGEVLHLRDRSDDGLLGRSRLSRATEVVGAGIALQEASGALWRNGVFPSGALSVEGKLSPDQLKDLREGLADVHTGAARHGKVLILQGGMKWSQITISPEDAEILESRRFSVEEIARLYQVPPPIIQDYTHNTFTNSEAAGRWFAQFTIGPWVRKLEAEFSRGVLSEGDSRSMEFDLSGFMRGDYAARWKAHEIAVRNDILTRNEVREIEGWNPRPEAEKPPPQPSAPTAPTVQPEA</sequence>
<dbReference type="eggNOG" id="COG4695">
    <property type="taxonomic scope" value="Bacteria"/>
</dbReference>
<evidence type="ECO:0000313" key="3">
    <source>
        <dbReference type="Proteomes" id="UP000004169"/>
    </source>
</evidence>
<keyword evidence="3" id="KW-1185">Reference proteome</keyword>
<proteinExistence type="predicted"/>
<dbReference type="STRING" id="1150626.PHAMO_490017"/>
<reference evidence="2 3" key="1">
    <citation type="journal article" date="2012" name="J. Bacteriol.">
        <title>Draft Genome Sequence of the Purple Photosynthetic Bacterium Phaeospirillum molischianum DSM120, a Particularly Versatile Bacterium.</title>
        <authorList>
            <person name="Duquesne K."/>
            <person name="Prima V."/>
            <person name="Ji B."/>
            <person name="Rouy Z."/>
            <person name="Medigue C."/>
            <person name="Talla E."/>
            <person name="Sturgis J.N."/>
        </authorList>
    </citation>
    <scope>NUCLEOTIDE SEQUENCE [LARGE SCALE GENOMIC DNA]</scope>
    <source>
        <strain evidence="3">DSM120</strain>
    </source>
</reference>
<evidence type="ECO:0000256" key="1">
    <source>
        <dbReference type="SAM" id="MobiDB-lite"/>
    </source>
</evidence>
<gene>
    <name evidence="2" type="ORF">PHAMO_490017</name>
</gene>
<name>H8FWW6_MAGML</name>
<protein>
    <submittedName>
        <fullName evidence="2">Putative Phage portal protein, HK97 family</fullName>
    </submittedName>
</protein>
<dbReference type="InterPro" id="IPR006427">
    <property type="entry name" value="Portal_HK97"/>
</dbReference>
<accession>H8FWW6</accession>